<proteinExistence type="predicted"/>
<dbReference type="OrthoDB" id="5777926at2759"/>
<keyword evidence="1" id="KW-0812">Transmembrane</keyword>
<dbReference type="eggNOG" id="ENOG502TK53">
    <property type="taxonomic scope" value="Eukaryota"/>
</dbReference>
<reference evidence="3" key="1">
    <citation type="submission" date="2011-07" db="EMBL/GenBank/DDBJ databases">
        <authorList>
            <consortium name="Caenorhabditis brenneri Sequencing and Analysis Consortium"/>
            <person name="Wilson R.K."/>
        </authorList>
    </citation>
    <scope>NUCLEOTIDE SEQUENCE [LARGE SCALE GENOMIC DNA]</scope>
    <source>
        <strain evidence="3">PB2801</strain>
    </source>
</reference>
<feature type="transmembrane region" description="Helical" evidence="1">
    <location>
        <begin position="38"/>
        <end position="58"/>
    </location>
</feature>
<dbReference type="InParanoid" id="G0N5M2"/>
<dbReference type="InterPro" id="IPR003839">
    <property type="entry name" value="7TM_GPCR_serpentine_rcpt_Sru"/>
</dbReference>
<sequence>MLQLSSNYSIIFYSFLFCFTRIIVIYCGETHEQVCKKIFSIFVPFTFIFPFFADFYMIPSQGGCKRLKPPFSPNAISLSFGETLFNIRTDNIMLGLSFIAPVAILVVNSVLVFKVRQILFQRKYT</sequence>
<evidence type="ECO:0000313" key="2">
    <source>
        <dbReference type="EMBL" id="EGT53205.1"/>
    </source>
</evidence>
<gene>
    <name evidence="2" type="ORF">CAEBREN_00723</name>
</gene>
<feature type="transmembrane region" description="Helical" evidence="1">
    <location>
        <begin position="92"/>
        <end position="113"/>
    </location>
</feature>
<evidence type="ECO:0000313" key="3">
    <source>
        <dbReference type="Proteomes" id="UP000008068"/>
    </source>
</evidence>
<organism evidence="3">
    <name type="scientific">Caenorhabditis brenneri</name>
    <name type="common">Nematode worm</name>
    <dbReference type="NCBI Taxonomy" id="135651"/>
    <lineage>
        <taxon>Eukaryota</taxon>
        <taxon>Metazoa</taxon>
        <taxon>Ecdysozoa</taxon>
        <taxon>Nematoda</taxon>
        <taxon>Chromadorea</taxon>
        <taxon>Rhabditida</taxon>
        <taxon>Rhabditina</taxon>
        <taxon>Rhabditomorpha</taxon>
        <taxon>Rhabditoidea</taxon>
        <taxon>Rhabditidae</taxon>
        <taxon>Peloderinae</taxon>
        <taxon>Caenorhabditis</taxon>
    </lineage>
</organism>
<dbReference type="AlphaFoldDB" id="G0N5M2"/>
<keyword evidence="1" id="KW-1133">Transmembrane helix</keyword>
<dbReference type="Pfam" id="PF10322">
    <property type="entry name" value="7TM_GPCR_Sru"/>
    <property type="match status" value="1"/>
</dbReference>
<keyword evidence="3" id="KW-1185">Reference proteome</keyword>
<name>G0N5M2_CAEBE</name>
<dbReference type="HOGENOM" id="CLU_1994623_0_0_1"/>
<evidence type="ECO:0000256" key="1">
    <source>
        <dbReference type="SAM" id="Phobius"/>
    </source>
</evidence>
<feature type="transmembrane region" description="Helical" evidence="1">
    <location>
        <begin position="6"/>
        <end position="26"/>
    </location>
</feature>
<dbReference type="EMBL" id="GL379840">
    <property type="protein sequence ID" value="EGT53205.1"/>
    <property type="molecule type" value="Genomic_DNA"/>
</dbReference>
<dbReference type="Proteomes" id="UP000008068">
    <property type="component" value="Unassembled WGS sequence"/>
</dbReference>
<dbReference type="PANTHER" id="PTHR46045">
    <property type="entry name" value="SERPENTINE RECEPTOR, CLASS U-RELATED"/>
    <property type="match status" value="1"/>
</dbReference>
<protein>
    <submittedName>
        <fullName evidence="2">Uncharacterized protein</fullName>
    </submittedName>
</protein>
<accession>G0N5M2</accession>
<keyword evidence="1" id="KW-0472">Membrane</keyword>
<dbReference type="PANTHER" id="PTHR46045:SF18">
    <property type="entry name" value="SERPENTINE RECEPTOR, CLASS U"/>
    <property type="match status" value="1"/>
</dbReference>